<comment type="similarity">
    <text evidence="1">In the C-terminal section; belongs to the class-I pyridoxal-phosphate-dependent aminotransferase family.</text>
</comment>
<dbReference type="InterPro" id="IPR000524">
    <property type="entry name" value="Tscrpt_reg_HTH_GntR"/>
</dbReference>
<dbReference type="Pfam" id="PF00392">
    <property type="entry name" value="GntR"/>
    <property type="match status" value="1"/>
</dbReference>
<dbReference type="GO" id="GO:0008483">
    <property type="term" value="F:transaminase activity"/>
    <property type="evidence" value="ECO:0007669"/>
    <property type="project" value="UniProtKB-KW"/>
</dbReference>
<comment type="caution">
    <text evidence="8">The sequence shown here is derived from an EMBL/GenBank/DDBJ whole genome shotgun (WGS) entry which is preliminary data.</text>
</comment>
<gene>
    <name evidence="8" type="ORF">EST54_16160</name>
</gene>
<organism evidence="8 9">
    <name type="scientific">Streptomyces sioyaensis</name>
    <dbReference type="NCBI Taxonomy" id="67364"/>
    <lineage>
        <taxon>Bacteria</taxon>
        <taxon>Bacillati</taxon>
        <taxon>Actinomycetota</taxon>
        <taxon>Actinomycetes</taxon>
        <taxon>Kitasatosporales</taxon>
        <taxon>Streptomycetaceae</taxon>
        <taxon>Streptomyces</taxon>
    </lineage>
</organism>
<evidence type="ECO:0000256" key="1">
    <source>
        <dbReference type="ARBA" id="ARBA00005384"/>
    </source>
</evidence>
<keyword evidence="2" id="KW-0663">Pyridoxal phosphate</keyword>
<dbReference type="RefSeq" id="WP_129248333.1">
    <property type="nucleotide sequence ID" value="NZ_JABZEL010000009.1"/>
</dbReference>
<dbReference type="InterPro" id="IPR004839">
    <property type="entry name" value="Aminotransferase_I/II_large"/>
</dbReference>
<feature type="domain" description="HTH gntR-type" evidence="7">
    <location>
        <begin position="16"/>
        <end position="84"/>
    </location>
</feature>
<evidence type="ECO:0000256" key="5">
    <source>
        <dbReference type="ARBA" id="ARBA00023163"/>
    </source>
</evidence>
<evidence type="ECO:0000256" key="4">
    <source>
        <dbReference type="ARBA" id="ARBA00023125"/>
    </source>
</evidence>
<dbReference type="InterPro" id="IPR036390">
    <property type="entry name" value="WH_DNA-bd_sf"/>
</dbReference>
<evidence type="ECO:0000259" key="7">
    <source>
        <dbReference type="PROSITE" id="PS50949"/>
    </source>
</evidence>
<dbReference type="PRINTS" id="PR00035">
    <property type="entry name" value="HTHGNTR"/>
</dbReference>
<dbReference type="Gene3D" id="3.40.640.10">
    <property type="entry name" value="Type I PLP-dependent aspartate aminotransferase-like (Major domain)"/>
    <property type="match status" value="1"/>
</dbReference>
<dbReference type="CDD" id="cd07377">
    <property type="entry name" value="WHTH_GntR"/>
    <property type="match status" value="1"/>
</dbReference>
<evidence type="ECO:0000256" key="3">
    <source>
        <dbReference type="ARBA" id="ARBA00023015"/>
    </source>
</evidence>
<dbReference type="CDD" id="cd00609">
    <property type="entry name" value="AAT_like"/>
    <property type="match status" value="1"/>
</dbReference>
<keyword evidence="5" id="KW-0804">Transcription</keyword>
<keyword evidence="3" id="KW-0805">Transcription regulation</keyword>
<evidence type="ECO:0000313" key="8">
    <source>
        <dbReference type="EMBL" id="RXS66178.1"/>
    </source>
</evidence>
<dbReference type="InterPro" id="IPR036388">
    <property type="entry name" value="WH-like_DNA-bd_sf"/>
</dbReference>
<keyword evidence="9" id="KW-1185">Reference proteome</keyword>
<dbReference type="EMBL" id="SDIF01000040">
    <property type="protein sequence ID" value="RXS66178.1"/>
    <property type="molecule type" value="Genomic_DNA"/>
</dbReference>
<dbReference type="InterPro" id="IPR015421">
    <property type="entry name" value="PyrdxlP-dep_Trfase_major"/>
</dbReference>
<dbReference type="GO" id="GO:0030170">
    <property type="term" value="F:pyridoxal phosphate binding"/>
    <property type="evidence" value="ECO:0007669"/>
    <property type="project" value="InterPro"/>
</dbReference>
<feature type="region of interest" description="Disordered" evidence="6">
    <location>
        <begin position="504"/>
        <end position="525"/>
    </location>
</feature>
<keyword evidence="8" id="KW-0808">Transferase</keyword>
<dbReference type="GO" id="GO:0003700">
    <property type="term" value="F:DNA-binding transcription factor activity"/>
    <property type="evidence" value="ECO:0007669"/>
    <property type="project" value="InterPro"/>
</dbReference>
<dbReference type="InterPro" id="IPR015424">
    <property type="entry name" value="PyrdxlP-dep_Trfase"/>
</dbReference>
<dbReference type="SMART" id="SM00345">
    <property type="entry name" value="HTH_GNTR"/>
    <property type="match status" value="1"/>
</dbReference>
<dbReference type="SUPFAM" id="SSF53383">
    <property type="entry name" value="PLP-dependent transferases"/>
    <property type="match status" value="1"/>
</dbReference>
<dbReference type="PANTHER" id="PTHR46577">
    <property type="entry name" value="HTH-TYPE TRANSCRIPTIONAL REGULATORY PROTEIN GABR"/>
    <property type="match status" value="1"/>
</dbReference>
<proteinExistence type="inferred from homology"/>
<reference evidence="8 9" key="1">
    <citation type="submission" date="2019-01" db="EMBL/GenBank/DDBJ databases">
        <title>Draft genome sequences of the type strain Streptomyces sioyaensis DSM 40032 and its novel strain, TM32, a thermotolerant antibiotics-producing actinobacterium.</title>
        <authorList>
            <person name="Nakaew N."/>
            <person name="Lumyong S."/>
            <person name="Sloan W.T."/>
            <person name="Sungthong R."/>
        </authorList>
    </citation>
    <scope>NUCLEOTIDE SEQUENCE [LARGE SCALE GENOMIC DNA]</scope>
    <source>
        <strain evidence="8 9">DSM 40032</strain>
    </source>
</reference>
<feature type="region of interest" description="Disordered" evidence="6">
    <location>
        <begin position="85"/>
        <end position="135"/>
    </location>
</feature>
<dbReference type="AlphaFoldDB" id="A0A4Q1R298"/>
<keyword evidence="8" id="KW-0032">Aminotransferase</keyword>
<dbReference type="GO" id="GO:0003677">
    <property type="term" value="F:DNA binding"/>
    <property type="evidence" value="ECO:0007669"/>
    <property type="project" value="UniProtKB-KW"/>
</dbReference>
<evidence type="ECO:0000256" key="2">
    <source>
        <dbReference type="ARBA" id="ARBA00022898"/>
    </source>
</evidence>
<protein>
    <submittedName>
        <fullName evidence="8">PLP-dependent aminotransferase family protein</fullName>
    </submittedName>
</protein>
<evidence type="ECO:0000256" key="6">
    <source>
        <dbReference type="SAM" id="MobiDB-lite"/>
    </source>
</evidence>
<dbReference type="PANTHER" id="PTHR46577:SF1">
    <property type="entry name" value="HTH-TYPE TRANSCRIPTIONAL REGULATORY PROTEIN GABR"/>
    <property type="match status" value="1"/>
</dbReference>
<dbReference type="InterPro" id="IPR051446">
    <property type="entry name" value="HTH_trans_reg/aminotransferase"/>
</dbReference>
<dbReference type="PROSITE" id="PS50949">
    <property type="entry name" value="HTH_GNTR"/>
    <property type="match status" value="1"/>
</dbReference>
<dbReference type="Pfam" id="PF00155">
    <property type="entry name" value="Aminotran_1_2"/>
    <property type="match status" value="1"/>
</dbReference>
<name>A0A4Q1R298_9ACTN</name>
<evidence type="ECO:0000313" key="9">
    <source>
        <dbReference type="Proteomes" id="UP000289482"/>
    </source>
</evidence>
<dbReference type="SUPFAM" id="SSF46785">
    <property type="entry name" value="Winged helix' DNA-binding domain"/>
    <property type="match status" value="1"/>
</dbReference>
<dbReference type="GeneID" id="95779494"/>
<accession>A0A4Q1R298</accession>
<dbReference type="Gene3D" id="1.10.10.10">
    <property type="entry name" value="Winged helix-like DNA-binding domain superfamily/Winged helix DNA-binding domain"/>
    <property type="match status" value="1"/>
</dbReference>
<keyword evidence="4" id="KW-0238">DNA-binding</keyword>
<sequence>MGSSELLIVLDRDGGAPLQQQVCDQITALVRSGQLRPGDAVPASRNLAQQLDVSRTVVTRAYELLGAHGILTTKRGSGTKIASLAGSTAAPDRAPRPGPSAAFAPQPPRATDGDSALWQPWEPPPTHHPSSALDFRHGTPALADFPVARWRQSLHDAYSRADVSALGYGPAEGSPTLRTEIATLVRQSRALDASSDHIMVTSGATQALDILVRMLVGPGDVVVIEDPSHTVLRQVFGCSEATVVPVPVDEEGLRVGDIDALVRAHGHDPARVKLVYVTPSHQFPTGFIMSEGRRRRLLQWAYEHGATVLEDDYHNEFTFTTERLPALASQRHRGTVAYVGSFSKTLFPALRIGYTVLPPHLVQPFLGIKWITDRLTPTVAQDALADFISTGAYARHISRMTRLYRQRRSRLLEALYECFGAEVRISGEAAGLHVLVTLTGARDVPEDEIARLAAERGVRIYPASGYFVQDPPAEPTFLMGYAALPAPRIAKGVALLAAAVREATRRPEHAGPTLTHRTGPKSAAP</sequence>
<dbReference type="Proteomes" id="UP000289482">
    <property type="component" value="Unassembled WGS sequence"/>
</dbReference>